<evidence type="ECO:0000259" key="2">
    <source>
        <dbReference type="Pfam" id="PF00892"/>
    </source>
</evidence>
<dbReference type="AlphaFoldDB" id="A0A382A8R3"/>
<sequence>MAIFFAFLSSIFWGFGGFFAGQASRRGSLIPTLALDIFIGLFVLVPLALSIADTFTWRDFLIGGLAGLFGMSGAAFLYAGMKKATYVTVIPVSGVAGALFPVLWGLVGGDSLSALQVVGIFIGLISIALASGVSLQTFKGPVAGLRDGVLAGLGFGGFYIIIENTSSDTEPWGAVASRVFPLLILLFILCFINDRAKPSKQAFPFIVASGLSNACAGTCFLLAVNRGLLSITSLLSALYPAITVVLAHFLI</sequence>
<feature type="transmembrane region" description="Helical" evidence="1">
    <location>
        <begin position="229"/>
        <end position="250"/>
    </location>
</feature>
<feature type="transmembrane region" description="Helical" evidence="1">
    <location>
        <begin position="60"/>
        <end position="79"/>
    </location>
</feature>
<keyword evidence="1" id="KW-0472">Membrane</keyword>
<protein>
    <recommendedName>
        <fullName evidence="2">EamA domain-containing protein</fullName>
    </recommendedName>
</protein>
<evidence type="ECO:0000313" key="3">
    <source>
        <dbReference type="EMBL" id="SVA97804.1"/>
    </source>
</evidence>
<feature type="transmembrane region" description="Helical" evidence="1">
    <location>
        <begin position="86"/>
        <end position="107"/>
    </location>
</feature>
<proteinExistence type="predicted"/>
<dbReference type="InterPro" id="IPR000620">
    <property type="entry name" value="EamA_dom"/>
</dbReference>
<dbReference type="InterPro" id="IPR037185">
    <property type="entry name" value="EmrE-like"/>
</dbReference>
<feature type="transmembrane region" description="Helical" evidence="1">
    <location>
        <begin position="145"/>
        <end position="162"/>
    </location>
</feature>
<name>A0A382A8R3_9ZZZZ</name>
<feature type="non-terminal residue" evidence="3">
    <location>
        <position position="1"/>
    </location>
</feature>
<feature type="domain" description="EamA" evidence="2">
    <location>
        <begin position="2"/>
        <end position="131"/>
    </location>
</feature>
<feature type="transmembrane region" description="Helical" evidence="1">
    <location>
        <begin position="113"/>
        <end position="133"/>
    </location>
</feature>
<gene>
    <name evidence="3" type="ORF">METZ01_LOCUS150658</name>
</gene>
<feature type="domain" description="EamA" evidence="2">
    <location>
        <begin position="149"/>
        <end position="250"/>
    </location>
</feature>
<feature type="transmembrane region" description="Helical" evidence="1">
    <location>
        <begin position="6"/>
        <end position="23"/>
    </location>
</feature>
<dbReference type="GO" id="GO:0016020">
    <property type="term" value="C:membrane"/>
    <property type="evidence" value="ECO:0007669"/>
    <property type="project" value="InterPro"/>
</dbReference>
<dbReference type="EMBL" id="UINC01024351">
    <property type="protein sequence ID" value="SVA97804.1"/>
    <property type="molecule type" value="Genomic_DNA"/>
</dbReference>
<feature type="transmembrane region" description="Helical" evidence="1">
    <location>
        <begin position="30"/>
        <end position="48"/>
    </location>
</feature>
<evidence type="ECO:0000256" key="1">
    <source>
        <dbReference type="SAM" id="Phobius"/>
    </source>
</evidence>
<keyword evidence="1" id="KW-0812">Transmembrane</keyword>
<feature type="non-terminal residue" evidence="3">
    <location>
        <position position="251"/>
    </location>
</feature>
<feature type="transmembrane region" description="Helical" evidence="1">
    <location>
        <begin position="174"/>
        <end position="192"/>
    </location>
</feature>
<dbReference type="SUPFAM" id="SSF103481">
    <property type="entry name" value="Multidrug resistance efflux transporter EmrE"/>
    <property type="match status" value="2"/>
</dbReference>
<feature type="transmembrane region" description="Helical" evidence="1">
    <location>
        <begin position="204"/>
        <end position="223"/>
    </location>
</feature>
<organism evidence="3">
    <name type="scientific">marine metagenome</name>
    <dbReference type="NCBI Taxonomy" id="408172"/>
    <lineage>
        <taxon>unclassified sequences</taxon>
        <taxon>metagenomes</taxon>
        <taxon>ecological metagenomes</taxon>
    </lineage>
</organism>
<accession>A0A382A8R3</accession>
<dbReference type="Pfam" id="PF00892">
    <property type="entry name" value="EamA"/>
    <property type="match status" value="2"/>
</dbReference>
<reference evidence="3" key="1">
    <citation type="submission" date="2018-05" db="EMBL/GenBank/DDBJ databases">
        <authorList>
            <person name="Lanie J.A."/>
            <person name="Ng W.-L."/>
            <person name="Kazmierczak K.M."/>
            <person name="Andrzejewski T.M."/>
            <person name="Davidsen T.M."/>
            <person name="Wayne K.J."/>
            <person name="Tettelin H."/>
            <person name="Glass J.I."/>
            <person name="Rusch D."/>
            <person name="Podicherti R."/>
            <person name="Tsui H.-C.T."/>
            <person name="Winkler M.E."/>
        </authorList>
    </citation>
    <scope>NUCLEOTIDE SEQUENCE</scope>
</reference>
<keyword evidence="1" id="KW-1133">Transmembrane helix</keyword>